<proteinExistence type="predicted"/>
<dbReference type="SMR" id="A0A314L6K7"/>
<dbReference type="Gramene" id="OIT36524">
    <property type="protein sequence ID" value="OIT36524"/>
    <property type="gene ID" value="A4A49_62228"/>
</dbReference>
<dbReference type="AlphaFoldDB" id="A0A314L6K7"/>
<accession>A0A314L6K7</accession>
<keyword evidence="2" id="KW-1185">Reference proteome</keyword>
<feature type="non-terminal residue" evidence="1">
    <location>
        <position position="79"/>
    </location>
</feature>
<gene>
    <name evidence="1" type="ORF">A4A49_62228</name>
</gene>
<name>A0A314L6K7_NICAT</name>
<evidence type="ECO:0000313" key="2">
    <source>
        <dbReference type="Proteomes" id="UP000187609"/>
    </source>
</evidence>
<comment type="caution">
    <text evidence="1">The sequence shown here is derived from an EMBL/GenBank/DDBJ whole genome shotgun (WGS) entry which is preliminary data.</text>
</comment>
<sequence length="79" mass="9599">FLISQLFYLSNSYFPFFTCTLWSKWSLNSRLSQWGIIETQRYHRHMESLHTVFLRAPDSEKNKRNALGYLWHLFLLLSI</sequence>
<organism evidence="1 2">
    <name type="scientific">Nicotiana attenuata</name>
    <name type="common">Coyote tobacco</name>
    <dbReference type="NCBI Taxonomy" id="49451"/>
    <lineage>
        <taxon>Eukaryota</taxon>
        <taxon>Viridiplantae</taxon>
        <taxon>Streptophyta</taxon>
        <taxon>Embryophyta</taxon>
        <taxon>Tracheophyta</taxon>
        <taxon>Spermatophyta</taxon>
        <taxon>Magnoliopsida</taxon>
        <taxon>eudicotyledons</taxon>
        <taxon>Gunneridae</taxon>
        <taxon>Pentapetalae</taxon>
        <taxon>asterids</taxon>
        <taxon>lamiids</taxon>
        <taxon>Solanales</taxon>
        <taxon>Solanaceae</taxon>
        <taxon>Nicotianoideae</taxon>
        <taxon>Nicotianeae</taxon>
        <taxon>Nicotiana</taxon>
    </lineage>
</organism>
<reference evidence="1" key="1">
    <citation type="submission" date="2016-11" db="EMBL/GenBank/DDBJ databases">
        <title>The genome of Nicotiana attenuata.</title>
        <authorList>
            <person name="Xu S."/>
            <person name="Brockmoeller T."/>
            <person name="Gaquerel E."/>
            <person name="Navarro A."/>
            <person name="Kuhl H."/>
            <person name="Gase K."/>
            <person name="Ling Z."/>
            <person name="Zhou W."/>
            <person name="Kreitzer C."/>
            <person name="Stanke M."/>
            <person name="Tang H."/>
            <person name="Lyons E."/>
            <person name="Pandey P."/>
            <person name="Pandey S.P."/>
            <person name="Timmermann B."/>
            <person name="Baldwin I.T."/>
        </authorList>
    </citation>
    <scope>NUCLEOTIDE SEQUENCE [LARGE SCALE GENOMIC DNA]</scope>
    <source>
        <strain evidence="1">UT</strain>
    </source>
</reference>
<protein>
    <submittedName>
        <fullName evidence="1">Uncharacterized protein</fullName>
    </submittedName>
</protein>
<feature type="non-terminal residue" evidence="1">
    <location>
        <position position="1"/>
    </location>
</feature>
<evidence type="ECO:0000313" key="1">
    <source>
        <dbReference type="EMBL" id="OIT36524.1"/>
    </source>
</evidence>
<dbReference type="Proteomes" id="UP000187609">
    <property type="component" value="Unassembled WGS sequence"/>
</dbReference>
<dbReference type="EMBL" id="MJEQ01000424">
    <property type="protein sequence ID" value="OIT36524.1"/>
    <property type="molecule type" value="Genomic_DNA"/>
</dbReference>